<feature type="compositionally biased region" description="Polar residues" evidence="1">
    <location>
        <begin position="10"/>
        <end position="19"/>
    </location>
</feature>
<gene>
    <name evidence="3" type="ORF">SAMN05444168_2436</name>
</gene>
<accession>A0A1N6GJ29</accession>
<proteinExistence type="predicted"/>
<organism evidence="3 4">
    <name type="scientific">Paraburkholderia phenazinium</name>
    <dbReference type="NCBI Taxonomy" id="60549"/>
    <lineage>
        <taxon>Bacteria</taxon>
        <taxon>Pseudomonadati</taxon>
        <taxon>Pseudomonadota</taxon>
        <taxon>Betaproteobacteria</taxon>
        <taxon>Burkholderiales</taxon>
        <taxon>Burkholderiaceae</taxon>
        <taxon>Paraburkholderia</taxon>
    </lineage>
</organism>
<dbReference type="Proteomes" id="UP000184693">
    <property type="component" value="Unassembled WGS sequence"/>
</dbReference>
<reference evidence="3 4" key="1">
    <citation type="submission" date="2016-11" db="EMBL/GenBank/DDBJ databases">
        <authorList>
            <person name="Jaros S."/>
            <person name="Januszkiewicz K."/>
            <person name="Wedrychowicz H."/>
        </authorList>
    </citation>
    <scope>NUCLEOTIDE SEQUENCE [LARGE SCALE GENOMIC DNA]</scope>
    <source>
        <strain evidence="3 4">GAS86</strain>
    </source>
</reference>
<dbReference type="OrthoDB" id="9010487at2"/>
<feature type="region of interest" description="Disordered" evidence="1">
    <location>
        <begin position="1"/>
        <end position="26"/>
    </location>
</feature>
<evidence type="ECO:0000313" key="4">
    <source>
        <dbReference type="Proteomes" id="UP000184693"/>
    </source>
</evidence>
<dbReference type="EMBL" id="FSRM01000001">
    <property type="protein sequence ID" value="SIO07402.1"/>
    <property type="molecule type" value="Genomic_DNA"/>
</dbReference>
<keyword evidence="2" id="KW-0812">Transmembrane</keyword>
<dbReference type="AlphaFoldDB" id="A0A1N6GJ29"/>
<evidence type="ECO:0008006" key="5">
    <source>
        <dbReference type="Google" id="ProtNLM"/>
    </source>
</evidence>
<evidence type="ECO:0000256" key="1">
    <source>
        <dbReference type="SAM" id="MobiDB-lite"/>
    </source>
</evidence>
<keyword evidence="2" id="KW-1133">Transmembrane helix</keyword>
<evidence type="ECO:0000313" key="3">
    <source>
        <dbReference type="EMBL" id="SIO07402.1"/>
    </source>
</evidence>
<feature type="transmembrane region" description="Helical" evidence="2">
    <location>
        <begin position="34"/>
        <end position="58"/>
    </location>
</feature>
<keyword evidence="2" id="KW-0472">Membrane</keyword>
<protein>
    <recommendedName>
        <fullName evidence="5">DUF2474 family protein</fullName>
    </recommendedName>
</protein>
<evidence type="ECO:0000256" key="2">
    <source>
        <dbReference type="SAM" id="Phobius"/>
    </source>
</evidence>
<sequence>MRLSWPPPTQKQTASSLAQPGTAKRPAPTRLKRVLWFVALWCAGVAGAMLLALPFRLLMQAAMR</sequence>
<name>A0A1N6GJ29_9BURK</name>